<dbReference type="Proteomes" id="UP001597389">
    <property type="component" value="Unassembled WGS sequence"/>
</dbReference>
<proteinExistence type="predicted"/>
<dbReference type="RefSeq" id="WP_377090575.1">
    <property type="nucleotide sequence ID" value="NZ_JBHSJL010000014.1"/>
</dbReference>
<evidence type="ECO:0000313" key="2">
    <source>
        <dbReference type="Proteomes" id="UP001597389"/>
    </source>
</evidence>
<dbReference type="EMBL" id="JBHUJB010000018">
    <property type="protein sequence ID" value="MFD2158017.1"/>
    <property type="molecule type" value="Genomic_DNA"/>
</dbReference>
<gene>
    <name evidence="1" type="ORF">ACFSW8_03795</name>
</gene>
<accession>A0ABW4Z8S2</accession>
<keyword evidence="2" id="KW-1185">Reference proteome</keyword>
<organism evidence="1 2">
    <name type="scientific">Rubritalea tangerina</name>
    <dbReference type="NCBI Taxonomy" id="430798"/>
    <lineage>
        <taxon>Bacteria</taxon>
        <taxon>Pseudomonadati</taxon>
        <taxon>Verrucomicrobiota</taxon>
        <taxon>Verrucomicrobiia</taxon>
        <taxon>Verrucomicrobiales</taxon>
        <taxon>Rubritaleaceae</taxon>
        <taxon>Rubritalea</taxon>
    </lineage>
</organism>
<sequence length="171" mass="19490">MDILTGITAGISSTTSVLKLVSSIKELSDDSKVNTIMIEVQNNIIDLQQKLLDTQQSANRVLEERSTLKRDLEEEVNKNCLLQNYLLVEPRSGIFLYQYQPIEGDDTPVHYACPNCFGGKVISILQSPETESKRISCPKCEFSYDSRTKEEVEEDDRRFNQMVSDSQTLRF</sequence>
<reference evidence="2" key="1">
    <citation type="journal article" date="2019" name="Int. J. Syst. Evol. Microbiol.">
        <title>The Global Catalogue of Microorganisms (GCM) 10K type strain sequencing project: providing services to taxonomists for standard genome sequencing and annotation.</title>
        <authorList>
            <consortium name="The Broad Institute Genomics Platform"/>
            <consortium name="The Broad Institute Genome Sequencing Center for Infectious Disease"/>
            <person name="Wu L."/>
            <person name="Ma J."/>
        </authorList>
    </citation>
    <scope>NUCLEOTIDE SEQUENCE [LARGE SCALE GENOMIC DNA]</scope>
    <source>
        <strain evidence="2">CCUG 57942</strain>
    </source>
</reference>
<protein>
    <submittedName>
        <fullName evidence="1">Uncharacterized protein</fullName>
    </submittedName>
</protein>
<comment type="caution">
    <text evidence="1">The sequence shown here is derived from an EMBL/GenBank/DDBJ whole genome shotgun (WGS) entry which is preliminary data.</text>
</comment>
<name>A0ABW4Z8S2_9BACT</name>
<evidence type="ECO:0000313" key="1">
    <source>
        <dbReference type="EMBL" id="MFD2158017.1"/>
    </source>
</evidence>